<accession>A0A1Q9LLW0</accession>
<sequence length="617" mass="63307">MVEGELTGAERAVVAAAARGGESACPRLRPHLLAISTDESHLVRAAVLRSLLLGELGPTAPRGVRLRGARVLGPLDLDHVSAATGLVLRGCVLDDPMTAEFAHLPFLDLDGSELAELRGVGLRVDRDLGLRAVTARGPLWLLRADVGGDLDLRAARLRGAPALLLDRARVGGVVAAGGLVARGDGAPGVVRAVEARVAGRFELSASVLANTGGPALLADGLRLGGRLALDDAVLRGTGDLGAVRIPQARVGGTLDAEGALVRNDSGPALLADAAAVDGSVLLGNTTLTGDGPDGTVRLLGARVEQQVVLGHARVTNTTGPALQLDGARVGTAVLAPWALLRGTSTDGAVRLVGARLRGQLVLDDAQVVNFAGPAVDGERLHVQDDVFLRGVRLRGSGPRGTLRLAGAKLSDGLFLAGTSVVNDHGPALSAAGVRVGDSLDLSTAHLDGRTGGDAVVLTDAHLGTADLRGTTITNAGGAALDMRGSTTTGDLDLAGLTLDAPTGLGLAWLRVGGRLDLTGLASHHPRLTALLDLTGTRVEADLLLDADAVTGDQTVDLDGTAFAGTPLDAGAWLALLRDHSPGYRPRAFRHVADLEAAKGHHTAAWRLRWAQHRARRR</sequence>
<evidence type="ECO:0000313" key="1">
    <source>
        <dbReference type="EMBL" id="OLR93027.1"/>
    </source>
</evidence>
<dbReference type="STRING" id="1193682.BJP25_18905"/>
<dbReference type="EMBL" id="MKQR01000013">
    <property type="protein sequence ID" value="OLR93027.1"/>
    <property type="molecule type" value="Genomic_DNA"/>
</dbReference>
<protein>
    <recommendedName>
        <fullName evidence="3">Oxidoreductase</fullName>
    </recommendedName>
</protein>
<proteinExistence type="predicted"/>
<dbReference type="AlphaFoldDB" id="A0A1Q9LLW0"/>
<keyword evidence="2" id="KW-1185">Reference proteome</keyword>
<organism evidence="1 2">
    <name type="scientific">Actinokineospora bangkokensis</name>
    <dbReference type="NCBI Taxonomy" id="1193682"/>
    <lineage>
        <taxon>Bacteria</taxon>
        <taxon>Bacillati</taxon>
        <taxon>Actinomycetota</taxon>
        <taxon>Actinomycetes</taxon>
        <taxon>Pseudonocardiales</taxon>
        <taxon>Pseudonocardiaceae</taxon>
        <taxon>Actinokineospora</taxon>
    </lineage>
</organism>
<name>A0A1Q9LLW0_9PSEU</name>
<evidence type="ECO:0000313" key="2">
    <source>
        <dbReference type="Proteomes" id="UP000186040"/>
    </source>
</evidence>
<dbReference type="OrthoDB" id="5194370at2"/>
<gene>
    <name evidence="1" type="ORF">BJP25_18905</name>
</gene>
<comment type="caution">
    <text evidence="1">The sequence shown here is derived from an EMBL/GenBank/DDBJ whole genome shotgun (WGS) entry which is preliminary data.</text>
</comment>
<reference evidence="1 2" key="1">
    <citation type="submission" date="2016-10" db="EMBL/GenBank/DDBJ databases">
        <title>The Draft Genome Sequence of Actinokineospora bangkokensis 44EHWT reveals the biosynthetic pathway of antifungal compounds Thailandins with unusual extender unit butylmalonyl-CoA.</title>
        <authorList>
            <person name="Greule A."/>
            <person name="Intra B."/>
            <person name="Flemming S."/>
            <person name="Rommel M.G."/>
            <person name="Panbangred W."/>
            <person name="Bechthold A."/>
        </authorList>
    </citation>
    <scope>NUCLEOTIDE SEQUENCE [LARGE SCALE GENOMIC DNA]</scope>
    <source>
        <strain evidence="1 2">44EHW</strain>
    </source>
</reference>
<dbReference type="Proteomes" id="UP000186040">
    <property type="component" value="Unassembled WGS sequence"/>
</dbReference>
<evidence type="ECO:0008006" key="3">
    <source>
        <dbReference type="Google" id="ProtNLM"/>
    </source>
</evidence>
<dbReference type="RefSeq" id="WP_075975293.1">
    <property type="nucleotide sequence ID" value="NZ_MKQR01000013.1"/>
</dbReference>